<keyword evidence="1" id="KW-0732">Signal</keyword>
<evidence type="ECO:0008006" key="4">
    <source>
        <dbReference type="Google" id="ProtNLM"/>
    </source>
</evidence>
<dbReference type="EMBL" id="LT629785">
    <property type="protein sequence ID" value="SDU23371.1"/>
    <property type="molecule type" value="Genomic_DNA"/>
</dbReference>
<evidence type="ECO:0000313" key="2">
    <source>
        <dbReference type="EMBL" id="SDU23371.1"/>
    </source>
</evidence>
<organism evidence="2 3">
    <name type="scientific">Pseudomonas pohangensis</name>
    <dbReference type="NCBI Taxonomy" id="364197"/>
    <lineage>
        <taxon>Bacteria</taxon>
        <taxon>Pseudomonadati</taxon>
        <taxon>Pseudomonadota</taxon>
        <taxon>Gammaproteobacteria</taxon>
        <taxon>Pseudomonadales</taxon>
        <taxon>Pseudomonadaceae</taxon>
        <taxon>Pseudomonas</taxon>
    </lineage>
</organism>
<accession>A0A1H2GV19</accession>
<feature type="signal peptide" evidence="1">
    <location>
        <begin position="1"/>
        <end position="31"/>
    </location>
</feature>
<reference evidence="3" key="1">
    <citation type="submission" date="2016-10" db="EMBL/GenBank/DDBJ databases">
        <authorList>
            <person name="Varghese N."/>
            <person name="Submissions S."/>
        </authorList>
    </citation>
    <scope>NUCLEOTIDE SEQUENCE [LARGE SCALE GENOMIC DNA]</scope>
    <source>
        <strain evidence="3">DSM 17875</strain>
    </source>
</reference>
<evidence type="ECO:0000313" key="3">
    <source>
        <dbReference type="Proteomes" id="UP000243232"/>
    </source>
</evidence>
<sequence>MQEGTDQYRSSRSGRALLSGLVMLLAGCAGSAGEDGQNVLQLSLQPTRENAGNLGQAALVTRGEQTDLSMFIGGVPMGVSRPLNLLTYIYPGSCSALGKQPAYALNQTTQTLRVDGGWRLSKSIPATLEQLRAGGYALVLSTTPADRSMQIFCAEIN</sequence>
<keyword evidence="3" id="KW-1185">Reference proteome</keyword>
<gene>
    <name evidence="2" type="ORF">SAMN05216296_2554</name>
</gene>
<name>A0A1H2GV19_9PSED</name>
<protein>
    <recommendedName>
        <fullName evidence="4">Lipoprotein</fullName>
    </recommendedName>
</protein>
<feature type="chain" id="PRO_5009275146" description="Lipoprotein" evidence="1">
    <location>
        <begin position="32"/>
        <end position="157"/>
    </location>
</feature>
<evidence type="ECO:0000256" key="1">
    <source>
        <dbReference type="SAM" id="SignalP"/>
    </source>
</evidence>
<dbReference type="AlphaFoldDB" id="A0A1H2GV19"/>
<dbReference type="Proteomes" id="UP000243232">
    <property type="component" value="Chromosome I"/>
</dbReference>
<proteinExistence type="predicted"/>